<feature type="domain" description="DUF7993" evidence="1">
    <location>
        <begin position="1"/>
        <end position="125"/>
    </location>
</feature>
<sequence>MVTERITDGRRIGELLSSELSARSDGPLSALSVTDADTDAEASEAGTYAYAVTREDDATRLAEAFVHPDRLRLEFRTELDAVSSAIASTPLRARPKDDPPRLLVFVPDGAGVKHVLPAMTATVQPTAVPSKTESP</sequence>
<evidence type="ECO:0000313" key="2">
    <source>
        <dbReference type="EMBL" id="RRJ30275.1"/>
    </source>
</evidence>
<name>A0A3P3RA75_9EURY</name>
<gene>
    <name evidence="2" type="ORF">EIK79_10145</name>
</gene>
<proteinExistence type="predicted"/>
<comment type="caution">
    <text evidence="2">The sequence shown here is derived from an EMBL/GenBank/DDBJ whole genome shotgun (WGS) entry which is preliminary data.</text>
</comment>
<dbReference type="EMBL" id="RRCH01000022">
    <property type="protein sequence ID" value="RRJ30275.1"/>
    <property type="molecule type" value="Genomic_DNA"/>
</dbReference>
<keyword evidence="3" id="KW-1185">Reference proteome</keyword>
<evidence type="ECO:0000313" key="3">
    <source>
        <dbReference type="Proteomes" id="UP000282322"/>
    </source>
</evidence>
<organism evidence="2 3">
    <name type="scientific">Halocatena pleomorpha</name>
    <dbReference type="NCBI Taxonomy" id="1785090"/>
    <lineage>
        <taxon>Archaea</taxon>
        <taxon>Methanobacteriati</taxon>
        <taxon>Methanobacteriota</taxon>
        <taxon>Stenosarchaea group</taxon>
        <taxon>Halobacteria</taxon>
        <taxon>Halobacteriales</taxon>
        <taxon>Natronomonadaceae</taxon>
        <taxon>Halocatena</taxon>
    </lineage>
</organism>
<evidence type="ECO:0000259" key="1">
    <source>
        <dbReference type="Pfam" id="PF25956"/>
    </source>
</evidence>
<dbReference type="RefSeq" id="WP_124955010.1">
    <property type="nucleotide sequence ID" value="NZ_RRCH01000022.1"/>
</dbReference>
<reference evidence="2 3" key="1">
    <citation type="submission" date="2018-11" db="EMBL/GenBank/DDBJ databases">
        <title>Taxonoimc description of Halomarina strain SPP-AMP-1.</title>
        <authorList>
            <person name="Pal Y."/>
            <person name="Srinivasana K."/>
            <person name="Verma A."/>
            <person name="Kumar P."/>
        </authorList>
    </citation>
    <scope>NUCLEOTIDE SEQUENCE [LARGE SCALE GENOMIC DNA]</scope>
    <source>
        <strain evidence="2 3">SPP-AMP-1</strain>
    </source>
</reference>
<dbReference type="OrthoDB" id="242585at2157"/>
<dbReference type="InterPro" id="IPR058306">
    <property type="entry name" value="DUF7993"/>
</dbReference>
<accession>A0A3P3RA75</accession>
<dbReference type="Proteomes" id="UP000282322">
    <property type="component" value="Unassembled WGS sequence"/>
</dbReference>
<dbReference type="Pfam" id="PF25956">
    <property type="entry name" value="DUF7993"/>
    <property type="match status" value="1"/>
</dbReference>
<protein>
    <recommendedName>
        <fullName evidence="1">DUF7993 domain-containing protein</fullName>
    </recommendedName>
</protein>
<dbReference type="AlphaFoldDB" id="A0A3P3RA75"/>